<protein>
    <submittedName>
        <fullName evidence="1">Uncharacterized protein</fullName>
    </submittedName>
</protein>
<name>A0A4D7JTZ0_9BACT</name>
<sequence length="187" mass="22400">MVKNIIYTMFLILTFSCSSVKSKKDLVFDQKFEFCTNEAYNNLVNNYQRDTLLYQKINIHHLLENKLIRDGFLEEISKSGYSKLLDKEIPNEFFEEFQTEIGFNPILLFPINSHINCYGILYERLKLYDKKNWQYDFVLAFNEYEAGGMTDIKSPHLKNSIDKIPENKFQNIIYRKLFLDLIFTYYN</sequence>
<accession>A0A4D7JTZ0</accession>
<dbReference type="EMBL" id="CP028923">
    <property type="protein sequence ID" value="QCK15646.1"/>
    <property type="molecule type" value="Genomic_DNA"/>
</dbReference>
<dbReference type="Proteomes" id="UP000298616">
    <property type="component" value="Chromosome"/>
</dbReference>
<keyword evidence="2" id="KW-1185">Reference proteome</keyword>
<gene>
    <name evidence="1" type="ORF">DCC35_13280</name>
</gene>
<evidence type="ECO:0000313" key="1">
    <source>
        <dbReference type="EMBL" id="QCK15646.1"/>
    </source>
</evidence>
<proteinExistence type="predicted"/>
<evidence type="ECO:0000313" key="2">
    <source>
        <dbReference type="Proteomes" id="UP000298616"/>
    </source>
</evidence>
<dbReference type="KEGG" id="fpf:DCC35_13280"/>
<organism evidence="1 2">
    <name type="scientific">Mangrovivirga cuniculi</name>
    <dbReference type="NCBI Taxonomy" id="2715131"/>
    <lineage>
        <taxon>Bacteria</taxon>
        <taxon>Pseudomonadati</taxon>
        <taxon>Bacteroidota</taxon>
        <taxon>Cytophagia</taxon>
        <taxon>Cytophagales</taxon>
        <taxon>Mangrovivirgaceae</taxon>
        <taxon>Mangrovivirga</taxon>
    </lineage>
</organism>
<dbReference type="AlphaFoldDB" id="A0A4D7JTZ0"/>
<reference evidence="1 2" key="1">
    <citation type="submission" date="2018-04" db="EMBL/GenBank/DDBJ databases">
        <title>Complete genome uncultured novel isolate.</title>
        <authorList>
            <person name="Merlino G."/>
        </authorList>
    </citation>
    <scope>NUCLEOTIDE SEQUENCE [LARGE SCALE GENOMIC DNA]</scope>
    <source>
        <strain evidence="2">R1DC9</strain>
    </source>
</reference>
<dbReference type="PROSITE" id="PS51257">
    <property type="entry name" value="PROKAR_LIPOPROTEIN"/>
    <property type="match status" value="1"/>
</dbReference>